<keyword evidence="2" id="KW-0732">Signal</keyword>
<dbReference type="Pfam" id="PF25298">
    <property type="entry name" value="Baculo_FP_2nd"/>
    <property type="match status" value="1"/>
</dbReference>
<organism evidence="4">
    <name type="scientific">Cacopsylla melanoneura</name>
    <dbReference type="NCBI Taxonomy" id="428564"/>
    <lineage>
        <taxon>Eukaryota</taxon>
        <taxon>Metazoa</taxon>
        <taxon>Ecdysozoa</taxon>
        <taxon>Arthropoda</taxon>
        <taxon>Hexapoda</taxon>
        <taxon>Insecta</taxon>
        <taxon>Pterygota</taxon>
        <taxon>Neoptera</taxon>
        <taxon>Paraneoptera</taxon>
        <taxon>Hemiptera</taxon>
        <taxon>Sternorrhyncha</taxon>
        <taxon>Psylloidea</taxon>
        <taxon>Psyllidae</taxon>
        <taxon>Psyllinae</taxon>
        <taxon>Cacopsylla</taxon>
    </lineage>
</organism>
<reference evidence="4" key="1">
    <citation type="submission" date="2021-05" db="EMBL/GenBank/DDBJ databases">
        <authorList>
            <person name="Alioto T."/>
            <person name="Alioto T."/>
            <person name="Gomez Garrido J."/>
        </authorList>
    </citation>
    <scope>NUCLEOTIDE SEQUENCE</scope>
</reference>
<dbReference type="InterPro" id="IPR057251">
    <property type="entry name" value="FP_C"/>
</dbReference>
<dbReference type="EMBL" id="HBUF01645161">
    <property type="protein sequence ID" value="CAG6785749.1"/>
    <property type="molecule type" value="Transcribed_RNA"/>
</dbReference>
<feature type="chain" id="PRO_5036428867" description="FP protein C-terminal domain-containing protein" evidence="2">
    <location>
        <begin position="23"/>
        <end position="349"/>
    </location>
</feature>
<proteinExistence type="predicted"/>
<evidence type="ECO:0000256" key="2">
    <source>
        <dbReference type="SAM" id="SignalP"/>
    </source>
</evidence>
<dbReference type="EMBL" id="HBUF01645159">
    <property type="protein sequence ID" value="CAG6785745.1"/>
    <property type="molecule type" value="Transcribed_RNA"/>
</dbReference>
<feature type="domain" description="FP protein C-terminal" evidence="3">
    <location>
        <begin position="151"/>
        <end position="200"/>
    </location>
</feature>
<protein>
    <recommendedName>
        <fullName evidence="3">FP protein C-terminal domain-containing protein</fullName>
    </recommendedName>
</protein>
<dbReference type="PANTHER" id="PTHR13361">
    <property type="entry name" value="WW DOMAIN-BINDING PROTEIN 11"/>
    <property type="match status" value="1"/>
</dbReference>
<evidence type="ECO:0000259" key="3">
    <source>
        <dbReference type="Pfam" id="PF25298"/>
    </source>
</evidence>
<dbReference type="AlphaFoldDB" id="A0A8D8WIF4"/>
<dbReference type="EMBL" id="HBUF01645160">
    <property type="protein sequence ID" value="CAG6785747.1"/>
    <property type="molecule type" value="Transcribed_RNA"/>
</dbReference>
<dbReference type="EMBL" id="HBUF01193948">
    <property type="protein sequence ID" value="CAG6659360.1"/>
    <property type="molecule type" value="Transcribed_RNA"/>
</dbReference>
<dbReference type="PANTHER" id="PTHR13361:SF1">
    <property type="entry name" value="WW DOMAIN-BINDING PROTEIN 11"/>
    <property type="match status" value="1"/>
</dbReference>
<evidence type="ECO:0000313" key="4">
    <source>
        <dbReference type="EMBL" id="CAG6659360.1"/>
    </source>
</evidence>
<feature type="region of interest" description="Disordered" evidence="1">
    <location>
        <begin position="212"/>
        <end position="349"/>
    </location>
</feature>
<feature type="compositionally biased region" description="Pro residues" evidence="1">
    <location>
        <begin position="226"/>
        <end position="349"/>
    </location>
</feature>
<feature type="signal peptide" evidence="2">
    <location>
        <begin position="1"/>
        <end position="22"/>
    </location>
</feature>
<dbReference type="EMBL" id="HBUF01193949">
    <property type="protein sequence ID" value="CAG6659362.1"/>
    <property type="molecule type" value="Transcribed_RNA"/>
</dbReference>
<dbReference type="GO" id="GO:0005681">
    <property type="term" value="C:spliceosomal complex"/>
    <property type="evidence" value="ECO:0007669"/>
    <property type="project" value="TreeGrafter"/>
</dbReference>
<name>A0A8D8WIF4_9HEMI</name>
<dbReference type="EMBL" id="HBUF01349101">
    <property type="protein sequence ID" value="CAG6712228.1"/>
    <property type="molecule type" value="Transcribed_RNA"/>
</dbReference>
<accession>A0A8D8WIF4</accession>
<sequence length="349" mass="39460">MANPVFQLLLLGIVCSLNILNAEETTLSYNHTTETHQEQQENRESTSKKFYHNEWNRSEQRNKIRNLVLEGIPRTANEDVYQIVEDIGRQLGFENPLEEVERADRAHLAYLPHPECIIIRLVDLYAKDKWLHEYRQRKLYHAGWSLREHLTKASHELLNMTRMWARKNNYRYIWTKDCRILFRKNSQASAYHVNNVEHLKWITNVLENQTPRMRGDLRGPRVTIAPPSPAGPDSPPPFAPAPPNPNEHAPPPPHMPPSPPPEAPASPPSHVPPSPPPHAPASPPPYVHPSFPPHAPVTSPPDMPPSPPPHMPPSPPHETPVSPPPHQPASPPPHFASPPPHMVPSPPFS</sequence>
<evidence type="ECO:0000256" key="1">
    <source>
        <dbReference type="SAM" id="MobiDB-lite"/>
    </source>
</evidence>